<organism evidence="7 8">
    <name type="scientific">Lolium multiflorum</name>
    <name type="common">Italian ryegrass</name>
    <name type="synonym">Lolium perenne subsp. multiflorum</name>
    <dbReference type="NCBI Taxonomy" id="4521"/>
    <lineage>
        <taxon>Eukaryota</taxon>
        <taxon>Viridiplantae</taxon>
        <taxon>Streptophyta</taxon>
        <taxon>Embryophyta</taxon>
        <taxon>Tracheophyta</taxon>
        <taxon>Spermatophyta</taxon>
        <taxon>Magnoliopsida</taxon>
        <taxon>Liliopsida</taxon>
        <taxon>Poales</taxon>
        <taxon>Poaceae</taxon>
        <taxon>BOP clade</taxon>
        <taxon>Pooideae</taxon>
        <taxon>Poodae</taxon>
        <taxon>Poeae</taxon>
        <taxon>Poeae Chloroplast Group 2 (Poeae type)</taxon>
        <taxon>Loliodinae</taxon>
        <taxon>Loliinae</taxon>
        <taxon>Lolium</taxon>
    </lineage>
</organism>
<protein>
    <submittedName>
        <fullName evidence="7">Uncharacterized protein</fullName>
    </submittedName>
</protein>
<dbReference type="CDD" id="cd00167">
    <property type="entry name" value="SANT"/>
    <property type="match status" value="1"/>
</dbReference>
<feature type="region of interest" description="Disordered" evidence="4">
    <location>
        <begin position="118"/>
        <end position="163"/>
    </location>
</feature>
<dbReference type="PROSITE" id="PS51294">
    <property type="entry name" value="HTH_MYB"/>
    <property type="match status" value="1"/>
</dbReference>
<evidence type="ECO:0000259" key="5">
    <source>
        <dbReference type="PROSITE" id="PS50090"/>
    </source>
</evidence>
<keyword evidence="3" id="KW-0539">Nucleus</keyword>
<name>A0AAD8VNW8_LOLMU</name>
<evidence type="ECO:0000313" key="7">
    <source>
        <dbReference type="EMBL" id="KAK1613729.1"/>
    </source>
</evidence>
<dbReference type="InterPro" id="IPR009057">
    <property type="entry name" value="Homeodomain-like_sf"/>
</dbReference>
<evidence type="ECO:0000259" key="6">
    <source>
        <dbReference type="PROSITE" id="PS51294"/>
    </source>
</evidence>
<dbReference type="GO" id="GO:0003677">
    <property type="term" value="F:DNA binding"/>
    <property type="evidence" value="ECO:0007669"/>
    <property type="project" value="UniProtKB-KW"/>
</dbReference>
<comment type="caution">
    <text evidence="7">The sequence shown here is derived from an EMBL/GenBank/DDBJ whole genome shotgun (WGS) entry which is preliminary data.</text>
</comment>
<dbReference type="SUPFAM" id="SSF46689">
    <property type="entry name" value="Homeodomain-like"/>
    <property type="match status" value="1"/>
</dbReference>
<dbReference type="GO" id="GO:0005634">
    <property type="term" value="C:nucleus"/>
    <property type="evidence" value="ECO:0007669"/>
    <property type="project" value="UniProtKB-SubCell"/>
</dbReference>
<keyword evidence="2" id="KW-0238">DNA-binding</keyword>
<proteinExistence type="predicted"/>
<dbReference type="Gene3D" id="1.10.10.60">
    <property type="entry name" value="Homeodomain-like"/>
    <property type="match status" value="1"/>
</dbReference>
<dbReference type="Pfam" id="PF00249">
    <property type="entry name" value="Myb_DNA-binding"/>
    <property type="match status" value="1"/>
</dbReference>
<reference evidence="7" key="1">
    <citation type="submission" date="2023-07" db="EMBL/GenBank/DDBJ databases">
        <title>A chromosome-level genome assembly of Lolium multiflorum.</title>
        <authorList>
            <person name="Chen Y."/>
            <person name="Copetti D."/>
            <person name="Kolliker R."/>
            <person name="Studer B."/>
        </authorList>
    </citation>
    <scope>NUCLEOTIDE SEQUENCE</scope>
    <source>
        <strain evidence="7">02402/16</strain>
        <tissue evidence="7">Leaf</tissue>
    </source>
</reference>
<feature type="compositionally biased region" description="Low complexity" evidence="4">
    <location>
        <begin position="145"/>
        <end position="159"/>
    </location>
</feature>
<sequence length="269" mass="28342">MGRSPCCEKAHTNKGAWTKEEDHRLIGYIKAHGEGCWRSLPKAAGLLHYGKSCRMDPHTLCPMSAGMDPHTHRPISVGAAAASGLTTASNTASSFPSSPVAPASRPANALYAAPTSTVSFVRPSPTDDGHSSSGGSNDGPRRPPKTTTPAPASSQPPRACRCRARNTSKTWRAAWSGEVRRCGAWRGRPAGSVWWRVAWYLCREAATQGIAAADDGAGEGEKAGKVPPAGAERSGACCAHVRTTMTATKTAWCRAGRSGGGRRRRRRGA</sequence>
<gene>
    <name evidence="7" type="ORF">QYE76_019246</name>
</gene>
<dbReference type="Proteomes" id="UP001231189">
    <property type="component" value="Unassembled WGS sequence"/>
</dbReference>
<dbReference type="AlphaFoldDB" id="A0AAD8VNW8"/>
<evidence type="ECO:0000256" key="3">
    <source>
        <dbReference type="ARBA" id="ARBA00023242"/>
    </source>
</evidence>
<evidence type="ECO:0000256" key="2">
    <source>
        <dbReference type="ARBA" id="ARBA00023125"/>
    </source>
</evidence>
<dbReference type="PANTHER" id="PTHR47999">
    <property type="entry name" value="TRANSCRIPTION FACTOR MYB8-RELATED-RELATED"/>
    <property type="match status" value="1"/>
</dbReference>
<dbReference type="PROSITE" id="PS50090">
    <property type="entry name" value="MYB_LIKE"/>
    <property type="match status" value="1"/>
</dbReference>
<feature type="domain" description="HTH myb-type" evidence="6">
    <location>
        <begin position="9"/>
        <end position="54"/>
    </location>
</feature>
<evidence type="ECO:0000313" key="8">
    <source>
        <dbReference type="Proteomes" id="UP001231189"/>
    </source>
</evidence>
<keyword evidence="8" id="KW-1185">Reference proteome</keyword>
<comment type="subcellular location">
    <subcellularLocation>
        <location evidence="1">Nucleus</location>
    </subcellularLocation>
</comment>
<dbReference type="InterPro" id="IPR015495">
    <property type="entry name" value="Myb_TF_plants"/>
</dbReference>
<feature type="domain" description="Myb-like" evidence="5">
    <location>
        <begin position="9"/>
        <end position="54"/>
    </location>
</feature>
<dbReference type="InterPro" id="IPR017930">
    <property type="entry name" value="Myb_dom"/>
</dbReference>
<dbReference type="InterPro" id="IPR001005">
    <property type="entry name" value="SANT/Myb"/>
</dbReference>
<dbReference type="PANTHER" id="PTHR47999:SF54">
    <property type="entry name" value="OS01G0874300 PROTEIN"/>
    <property type="match status" value="1"/>
</dbReference>
<evidence type="ECO:0000256" key="4">
    <source>
        <dbReference type="SAM" id="MobiDB-lite"/>
    </source>
</evidence>
<dbReference type="EMBL" id="JAUUTY010000006">
    <property type="protein sequence ID" value="KAK1613729.1"/>
    <property type="molecule type" value="Genomic_DNA"/>
</dbReference>
<evidence type="ECO:0000256" key="1">
    <source>
        <dbReference type="ARBA" id="ARBA00004123"/>
    </source>
</evidence>
<accession>A0AAD8VNW8</accession>